<dbReference type="InterPro" id="IPR006058">
    <property type="entry name" value="2Fe2S_fd_BS"/>
</dbReference>
<dbReference type="Gene3D" id="3.90.1170.50">
    <property type="entry name" value="Aldehyde oxidase/xanthine dehydrogenase, a/b hammerhead"/>
    <property type="match status" value="2"/>
</dbReference>
<dbReference type="Gene3D" id="3.10.20.30">
    <property type="match status" value="1"/>
</dbReference>
<dbReference type="SMART" id="SM01092">
    <property type="entry name" value="CO_deh_flav_C"/>
    <property type="match status" value="1"/>
</dbReference>
<dbReference type="GO" id="GO:0005506">
    <property type="term" value="F:iron ion binding"/>
    <property type="evidence" value="ECO:0007669"/>
    <property type="project" value="InterPro"/>
</dbReference>
<keyword evidence="6" id="KW-0001">2Fe-2S</keyword>
<dbReference type="Gene3D" id="1.10.150.120">
    <property type="entry name" value="[2Fe-2S]-binding domain"/>
    <property type="match status" value="1"/>
</dbReference>
<keyword evidence="9" id="KW-0560">Oxidoreductase</keyword>
<evidence type="ECO:0000256" key="4">
    <source>
        <dbReference type="ARBA" id="ARBA00022505"/>
    </source>
</evidence>
<dbReference type="Gene3D" id="3.30.465.10">
    <property type="match status" value="1"/>
</dbReference>
<sequence>MTAAAAATVVLAVNGKRYEAAGVDPSTTLLEFLRTQTPVRGPKLGCGEGGCGACVVLVSKYDAATDEVTEFSASSCLTLLHSVNRCSVTTSEGIGNTRDGYHPCGFCTPGMCMSIFSALVKADKVADRPTPPAGFSKLKASEVERAISGNLCRCTGYRPIVDVCKSFAADVDLEDLGLNCFWKKGDEPANVSKLPSYKRSAVCTFPEFLKSEIKASVDQENCAPVTIPDDGWYHPKNIEEFQRLFDSNWFNETSVKIVASNTGSGVYKDEDLYDKYIDIKGIRELSVINKSSKGVELGSVVSITKAIEVLSDGNMVFRKIADHLDKVASPFVRNTATIGGNIVMAQRLQFESDIATVLLAAGSTVTIQVASTRQCLTLEEFLEQPPCDSKTLLLSIFIPDWVSDDITFETFRAAPRPFGNAVSYVNSAFLARTSVDAAAGDHVIKNICLVFGAYGVDHAMRARKVEDFLKGKSLSSTIILEAIRLLKETVSPSEGTTHPEYRISLAVSFLFNFLSSLAGILNEPAKVISPNGSFTRVDNSPEKFLKVDSNDLPIRSRQEMVFTDEYKPVGEPIKKAGAELQASGEAVYVDDIPAPKDCLYGAFIYSTHPRAHVKSINFKSSLASQKVITVITANDIPGGGENVGSGFLMLGDEALFADPVAEFAGQNIGVVIAETQSYAYLAAKQAVIEYSTENLQPPILTIEDAIQQNSYFHIPPFLAPKPVGDFNQGMSEADHKILYAEVKLESQYYFYMETHVALAIPDEDNCITVYSSTQSPEITQSFIARCLGIPFHNVRVITRRVGGGFGGKAMKAAHVACACALAAFKLRRPVRMYLDRKTDMIIAGGRHPMKAKYSVGFKSDGKITAVHLDLGLNAGIAPDLSPMLPTTTIGGFKKYNWGALAFDIKVCKTNMSSKSMFRAPGEAQGSFIAEAIIEHVASVLSVDTNTIRRKNLHDFKSLAVFYGESAGEVSTYSLVSIYDMLASSPQYQQRAATVKHFNSSNRWKKRGISCVPITYDVRLRSTPGKVSIMNDGSIAVEVGGVEIGQGLYTKVKQMTAFRLGQLCLDGGECLLDKVRVIQADSLSLIQGGFTGGSTTSENSCEAVRHSCAALVERLKPVKESLEAKAGTVEWSALIAQASMENVNLSAHAYWSPDPTFTSYLNYGAAISEVEVDVLTGATTILRSDLMYDCGQSLNPAVDLGQVEGAFVQGVGFFTNEECATNSDGLVIHDGTWTYKIPTVDTIPKEFNVELINSAPDQKRILSSKASGEPPLLLASSVHCAMREAIRAARKEFNVCTGPANSTTTFQMNVPATMPVVKELCGLDVVERPNHRERIDSADCKGKSREAVYVDDIPAPNDCLYGAFIYSTHPHAHVKSINFKSSLASQKVITVITAKDIPSGGENVGSNFPLVGSANEALFADPIAEFAGQNIGLVIAETQRYAYLAAKQAVVEYSTENLQPPILTIEDAIQHSSFFQILPFLDPKPVGDYNQGMSEADHKILSAEVKLESQYYFYMETQVALAIPDEDNCITIYSSTQLPEISQNVVARCLGIPFHNVRIISRRVGGGFGGKGLKSTHVACACAVAAFKLRRPVRMYLDRKTDMIIAGGRHPMKAKYSVGFKSDGKITALHLDLGINAGISPDMSQLLQPAIIGPLKKYNWGALAFDIKICKTNVSSKSAMRGPGDVQGSFIAEAIIEHVASTLSVDTNTIRRKNLHDFESLRVFYGESAGEASTYSLVSIFDKLALSPNYQNRSAMVEHFNKSNRWKKRGISCVPITYEVRFRPTPGKVCIMNDGSIVVEVGGVEIGQGLWTKVKQMAAFGFGQLCPDGGECLLDKVRVIQADTLSMIQGGYTGGSTTSENCCEAVRQSCRVLVERLMPIKASLEAKAATLEWSALIAQASMMNVNLAAHSYWSPDPAFKSYLNYGAAISEVEVDVLTGATTILRSDLMYDCGQSLNPAVDLGHVEGAFIQGVGFFTNEEYATNSDGMVINDGTWTYKIPTVDTIPKQFNVEMINSAREPRPETSSGEPPLLLASSVHCAMREAIRAARKEFKFCTRPANSATTFQMDVPATMPVVKELCGLDIVERYLESVSTVELNTAEA</sequence>
<evidence type="ECO:0000256" key="6">
    <source>
        <dbReference type="ARBA" id="ARBA00022714"/>
    </source>
</evidence>
<dbReference type="InterPro" id="IPR008274">
    <property type="entry name" value="AldOxase/xan_DH_MoCoBD1"/>
</dbReference>
<dbReference type="SMART" id="SM01008">
    <property type="entry name" value="Ald_Xan_dh_C"/>
    <property type="match status" value="2"/>
</dbReference>
<evidence type="ECO:0000256" key="7">
    <source>
        <dbReference type="ARBA" id="ARBA00022723"/>
    </source>
</evidence>
<dbReference type="GO" id="GO:0071949">
    <property type="term" value="F:FAD binding"/>
    <property type="evidence" value="ECO:0007669"/>
    <property type="project" value="InterPro"/>
</dbReference>
<keyword evidence="19" id="KW-1185">Reference proteome</keyword>
<evidence type="ECO:0000256" key="9">
    <source>
        <dbReference type="ARBA" id="ARBA00023002"/>
    </source>
</evidence>
<dbReference type="PANTHER" id="PTHR11908">
    <property type="entry name" value="XANTHINE DEHYDROGENASE"/>
    <property type="match status" value="1"/>
</dbReference>
<dbReference type="InterPro" id="IPR002346">
    <property type="entry name" value="Mopterin_DH_FAD-bd"/>
</dbReference>
<dbReference type="SUPFAM" id="SSF54292">
    <property type="entry name" value="2Fe-2S ferredoxin-like"/>
    <property type="match status" value="1"/>
</dbReference>
<organism evidence="18 19">
    <name type="scientific">Eragrostis curvula</name>
    <name type="common">weeping love grass</name>
    <dbReference type="NCBI Taxonomy" id="38414"/>
    <lineage>
        <taxon>Eukaryota</taxon>
        <taxon>Viridiplantae</taxon>
        <taxon>Streptophyta</taxon>
        <taxon>Embryophyta</taxon>
        <taxon>Tracheophyta</taxon>
        <taxon>Spermatophyta</taxon>
        <taxon>Magnoliopsida</taxon>
        <taxon>Liliopsida</taxon>
        <taxon>Poales</taxon>
        <taxon>Poaceae</taxon>
        <taxon>PACMAD clade</taxon>
        <taxon>Chloridoideae</taxon>
        <taxon>Eragrostideae</taxon>
        <taxon>Eragrostidinae</taxon>
        <taxon>Eragrostis</taxon>
    </lineage>
</organism>
<dbReference type="Pfam" id="PF02738">
    <property type="entry name" value="MoCoBD_1"/>
    <property type="match status" value="2"/>
</dbReference>
<feature type="non-terminal residue" evidence="18">
    <location>
        <position position="1"/>
    </location>
</feature>
<dbReference type="OrthoDB" id="8300278at2759"/>
<keyword evidence="4" id="KW-0500">Molybdenum</keyword>
<dbReference type="InterPro" id="IPR036856">
    <property type="entry name" value="Ald_Oxase/Xan_DH_a/b_sf"/>
</dbReference>
<evidence type="ECO:0000256" key="12">
    <source>
        <dbReference type="ARBA" id="ARBA00023027"/>
    </source>
</evidence>
<feature type="domain" description="2Fe-2S ferredoxin-type" evidence="16">
    <location>
        <begin position="7"/>
        <end position="94"/>
    </location>
</feature>
<dbReference type="Gramene" id="TVU44681">
    <property type="protein sequence ID" value="TVU44681"/>
    <property type="gene ID" value="EJB05_04130"/>
</dbReference>
<dbReference type="FunFam" id="3.30.365.10:FF:000008">
    <property type="entry name" value="Aldehyde oxidase1"/>
    <property type="match status" value="2"/>
</dbReference>
<reference evidence="18 19" key="1">
    <citation type="journal article" date="2019" name="Sci. Rep.">
        <title>A high-quality genome of Eragrostis curvula grass provides insights into Poaceae evolution and supports new strategies to enhance forage quality.</title>
        <authorList>
            <person name="Carballo J."/>
            <person name="Santos B.A.C.M."/>
            <person name="Zappacosta D."/>
            <person name="Garbus I."/>
            <person name="Selva J.P."/>
            <person name="Gallo C.A."/>
            <person name="Diaz A."/>
            <person name="Albertini E."/>
            <person name="Caccamo M."/>
            <person name="Echenique V."/>
        </authorList>
    </citation>
    <scope>NUCLEOTIDE SEQUENCE [LARGE SCALE GENOMIC DNA]</scope>
    <source>
        <strain evidence="19">cv. Victoria</strain>
        <tissue evidence="18">Leaf</tissue>
    </source>
</reference>
<dbReference type="SUPFAM" id="SSF55447">
    <property type="entry name" value="CO dehydrogenase flavoprotein C-terminal domain-like"/>
    <property type="match status" value="1"/>
</dbReference>
<dbReference type="Gene3D" id="3.30.390.50">
    <property type="entry name" value="CO dehydrogenase flavoprotein, C-terminal domain"/>
    <property type="match status" value="1"/>
</dbReference>
<dbReference type="SUPFAM" id="SSF56003">
    <property type="entry name" value="Molybdenum cofactor-binding domain"/>
    <property type="match status" value="2"/>
</dbReference>
<dbReference type="InterPro" id="IPR016208">
    <property type="entry name" value="Ald_Oxase/xanthine_DH-like"/>
</dbReference>
<dbReference type="GO" id="GO:0050302">
    <property type="term" value="F:indole-3-acetaldehyde oxidase activity"/>
    <property type="evidence" value="ECO:0007669"/>
    <property type="project" value="UniProtKB-EC"/>
</dbReference>
<evidence type="ECO:0000259" key="16">
    <source>
        <dbReference type="PROSITE" id="PS51085"/>
    </source>
</evidence>
<dbReference type="InterPro" id="IPR000674">
    <property type="entry name" value="Ald_Oxase/Xan_DH_a/b"/>
</dbReference>
<comment type="catalytic activity">
    <reaction evidence="14">
        <text>indole-3-acetaldehyde + O2 + H2O = (indol-3-yl)acetate + H2O2 + H(+)</text>
        <dbReference type="Rhea" id="RHEA:16277"/>
        <dbReference type="ChEBI" id="CHEBI:15377"/>
        <dbReference type="ChEBI" id="CHEBI:15378"/>
        <dbReference type="ChEBI" id="CHEBI:15379"/>
        <dbReference type="ChEBI" id="CHEBI:16240"/>
        <dbReference type="ChEBI" id="CHEBI:18086"/>
        <dbReference type="ChEBI" id="CHEBI:30854"/>
        <dbReference type="EC" id="1.2.3.7"/>
    </reaction>
</comment>
<comment type="cofactor">
    <cofactor evidence="2">
        <name>FAD</name>
        <dbReference type="ChEBI" id="CHEBI:57692"/>
    </cofactor>
</comment>
<comment type="caution">
    <text evidence="18">The sequence shown here is derived from an EMBL/GenBank/DDBJ whole genome shotgun (WGS) entry which is preliminary data.</text>
</comment>
<dbReference type="FunFam" id="3.30.390.50:FF:000003">
    <property type="entry name" value="Aldehyde oxidase1"/>
    <property type="match status" value="1"/>
</dbReference>
<dbReference type="InterPro" id="IPR016166">
    <property type="entry name" value="FAD-bd_PCMH"/>
</dbReference>
<dbReference type="Pfam" id="PF00111">
    <property type="entry name" value="Fer2"/>
    <property type="match status" value="1"/>
</dbReference>
<dbReference type="Pfam" id="PF00941">
    <property type="entry name" value="FAD_binding_5"/>
    <property type="match status" value="1"/>
</dbReference>
<evidence type="ECO:0000313" key="18">
    <source>
        <dbReference type="EMBL" id="TVU44681.1"/>
    </source>
</evidence>
<dbReference type="InterPro" id="IPR036010">
    <property type="entry name" value="2Fe-2S_ferredoxin-like_sf"/>
</dbReference>
<dbReference type="FunFam" id="3.30.365.10:FF:000001">
    <property type="entry name" value="Xanthine dehydrogenase oxidase"/>
    <property type="match status" value="2"/>
</dbReference>
<protein>
    <recommendedName>
        <fullName evidence="15">Indole-3-acetaldehyde oxidase</fullName>
    </recommendedName>
</protein>
<dbReference type="PROSITE" id="PS00197">
    <property type="entry name" value="2FE2S_FER_1"/>
    <property type="match status" value="1"/>
</dbReference>
<dbReference type="SUPFAM" id="SSF54665">
    <property type="entry name" value="CO dehydrogenase molybdoprotein N-domain-like"/>
    <property type="match status" value="2"/>
</dbReference>
<dbReference type="InterPro" id="IPR012675">
    <property type="entry name" value="Beta-grasp_dom_sf"/>
</dbReference>
<evidence type="ECO:0000256" key="11">
    <source>
        <dbReference type="ARBA" id="ARBA00023014"/>
    </source>
</evidence>
<dbReference type="Proteomes" id="UP000324897">
    <property type="component" value="Chromosome 5"/>
</dbReference>
<comment type="similarity">
    <text evidence="3">Belongs to the xanthine dehydrogenase family.</text>
</comment>
<dbReference type="SUPFAM" id="SSF47741">
    <property type="entry name" value="CO dehydrogenase ISP C-domain like"/>
    <property type="match status" value="1"/>
</dbReference>
<dbReference type="Pfam" id="PF01799">
    <property type="entry name" value="Fer2_2"/>
    <property type="match status" value="1"/>
</dbReference>
<evidence type="ECO:0000313" key="19">
    <source>
        <dbReference type="Proteomes" id="UP000324897"/>
    </source>
</evidence>
<evidence type="ECO:0000256" key="5">
    <source>
        <dbReference type="ARBA" id="ARBA00022630"/>
    </source>
</evidence>
<evidence type="ECO:0000256" key="14">
    <source>
        <dbReference type="ARBA" id="ARBA00052415"/>
    </source>
</evidence>
<evidence type="ECO:0000259" key="17">
    <source>
        <dbReference type="PROSITE" id="PS51387"/>
    </source>
</evidence>
<keyword evidence="8" id="KW-0274">FAD</keyword>
<evidence type="ECO:0000256" key="10">
    <source>
        <dbReference type="ARBA" id="ARBA00023004"/>
    </source>
</evidence>
<evidence type="ECO:0000256" key="1">
    <source>
        <dbReference type="ARBA" id="ARBA00001924"/>
    </source>
</evidence>
<dbReference type="InterPro" id="IPR046867">
    <property type="entry name" value="AldOxase/xan_DH_MoCoBD2"/>
</dbReference>
<dbReference type="InterPro" id="IPR002888">
    <property type="entry name" value="2Fe-2S-bd"/>
</dbReference>
<keyword evidence="12" id="KW-0520">NAD</keyword>
<dbReference type="PANTHER" id="PTHR11908:SF142">
    <property type="entry name" value="ALDEHYDE OXIDASE3"/>
    <property type="match status" value="1"/>
</dbReference>
<dbReference type="InterPro" id="IPR036884">
    <property type="entry name" value="2Fe-2S-bd_dom_sf"/>
</dbReference>
<evidence type="ECO:0000256" key="8">
    <source>
        <dbReference type="ARBA" id="ARBA00022827"/>
    </source>
</evidence>
<dbReference type="Gene3D" id="3.30.365.10">
    <property type="entry name" value="Aldehyde oxidase/xanthine dehydrogenase, molybdopterin binding domain"/>
    <property type="match status" value="8"/>
</dbReference>
<dbReference type="Pfam" id="PF01315">
    <property type="entry name" value="Ald_Xan_dh_C"/>
    <property type="match status" value="2"/>
</dbReference>
<evidence type="ECO:0000256" key="3">
    <source>
        <dbReference type="ARBA" id="ARBA00006849"/>
    </source>
</evidence>
<dbReference type="InterPro" id="IPR036683">
    <property type="entry name" value="CO_DH_flav_C_dom_sf"/>
</dbReference>
<dbReference type="FunFam" id="3.30.465.10:FF:000013">
    <property type="entry name" value="Aldehyde oxidase"/>
    <property type="match status" value="1"/>
</dbReference>
<dbReference type="EMBL" id="RWGY01000004">
    <property type="protein sequence ID" value="TVU44681.1"/>
    <property type="molecule type" value="Genomic_DNA"/>
</dbReference>
<dbReference type="InterPro" id="IPR001041">
    <property type="entry name" value="2Fe-2S_ferredoxin-type"/>
</dbReference>
<keyword evidence="7" id="KW-0479">Metal-binding</keyword>
<evidence type="ECO:0000256" key="15">
    <source>
        <dbReference type="ARBA" id="ARBA00072265"/>
    </source>
</evidence>
<dbReference type="InterPro" id="IPR016169">
    <property type="entry name" value="FAD-bd_PCMH_sub2"/>
</dbReference>
<dbReference type="Pfam" id="PF03450">
    <property type="entry name" value="CO_deh_flav_C"/>
    <property type="match status" value="1"/>
</dbReference>
<dbReference type="FunFam" id="3.90.1170.50:FF:000007">
    <property type="entry name" value="Aldehyde oxidase1"/>
    <property type="match status" value="1"/>
</dbReference>
<keyword evidence="10" id="KW-0408">Iron</keyword>
<dbReference type="PROSITE" id="PS51085">
    <property type="entry name" value="2FE2S_FER_2"/>
    <property type="match status" value="1"/>
</dbReference>
<dbReference type="InterPro" id="IPR037165">
    <property type="entry name" value="AldOxase/xan_DH_Mopterin-bd_sf"/>
</dbReference>
<proteinExistence type="inferred from homology"/>
<feature type="domain" description="FAD-binding PCMH-type" evidence="17">
    <location>
        <begin position="225"/>
        <end position="403"/>
    </location>
</feature>
<evidence type="ECO:0000256" key="2">
    <source>
        <dbReference type="ARBA" id="ARBA00001974"/>
    </source>
</evidence>
<dbReference type="SUPFAM" id="SSF56176">
    <property type="entry name" value="FAD-binding/transporter-associated domain-like"/>
    <property type="match status" value="1"/>
</dbReference>
<dbReference type="PROSITE" id="PS51387">
    <property type="entry name" value="FAD_PCMH"/>
    <property type="match status" value="1"/>
</dbReference>
<gene>
    <name evidence="18" type="ORF">EJB05_04130</name>
</gene>
<dbReference type="Pfam" id="PF20256">
    <property type="entry name" value="MoCoBD_2"/>
    <property type="match status" value="2"/>
</dbReference>
<comment type="cofactor">
    <cofactor evidence="13">
        <name>[2Fe-2S] cluster</name>
        <dbReference type="ChEBI" id="CHEBI:190135"/>
    </cofactor>
</comment>
<keyword evidence="5" id="KW-0285">Flavoprotein</keyword>
<dbReference type="InterPro" id="IPR036318">
    <property type="entry name" value="FAD-bd_PCMH-like_sf"/>
</dbReference>
<comment type="cofactor">
    <cofactor evidence="1">
        <name>Mo-molybdopterin</name>
        <dbReference type="ChEBI" id="CHEBI:71302"/>
    </cofactor>
</comment>
<accession>A0A5J9W9N5</accession>
<keyword evidence="11" id="KW-0411">Iron-sulfur</keyword>
<dbReference type="FunFam" id="3.10.20.30:FF:000012">
    <property type="entry name" value="Xanthine dehydrogenase/oxidase"/>
    <property type="match status" value="1"/>
</dbReference>
<name>A0A5J9W9N5_9POAL</name>
<evidence type="ECO:0000256" key="13">
    <source>
        <dbReference type="ARBA" id="ARBA00034078"/>
    </source>
</evidence>
<dbReference type="InterPro" id="IPR005107">
    <property type="entry name" value="CO_DH_flav_C"/>
</dbReference>
<dbReference type="GO" id="GO:0051537">
    <property type="term" value="F:2 iron, 2 sulfur cluster binding"/>
    <property type="evidence" value="ECO:0007669"/>
    <property type="project" value="UniProtKB-KW"/>
</dbReference>